<dbReference type="GO" id="GO:0006364">
    <property type="term" value="P:rRNA processing"/>
    <property type="evidence" value="ECO:0007669"/>
    <property type="project" value="UniProtKB-KW"/>
</dbReference>
<evidence type="ECO:0008006" key="5">
    <source>
        <dbReference type="Google" id="ProtNLM"/>
    </source>
</evidence>
<dbReference type="Pfam" id="PF10273">
    <property type="entry name" value="WGG"/>
    <property type="match status" value="1"/>
</dbReference>
<feature type="region of interest" description="Disordered" evidence="3">
    <location>
        <begin position="130"/>
        <end position="201"/>
    </location>
</feature>
<evidence type="ECO:0000256" key="2">
    <source>
        <dbReference type="ARBA" id="ARBA00022552"/>
    </source>
</evidence>
<evidence type="ECO:0000256" key="3">
    <source>
        <dbReference type="SAM" id="MobiDB-lite"/>
    </source>
</evidence>
<dbReference type="EMBL" id="GHES01030643">
    <property type="protein sequence ID" value="MPA61202.1"/>
    <property type="molecule type" value="Transcribed_RNA"/>
</dbReference>
<dbReference type="InterPro" id="IPR019398">
    <property type="entry name" value="Pre-rRNA_process_TSR2"/>
</dbReference>
<keyword evidence="2" id="KW-0698">rRNA processing</keyword>
<feature type="compositionally biased region" description="Basic and acidic residues" evidence="3">
    <location>
        <begin position="170"/>
        <end position="181"/>
    </location>
</feature>
<feature type="compositionally biased region" description="Polar residues" evidence="3">
    <location>
        <begin position="160"/>
        <end position="169"/>
    </location>
</feature>
<proteinExistence type="inferred from homology"/>
<evidence type="ECO:0000256" key="1">
    <source>
        <dbReference type="ARBA" id="ARBA00006524"/>
    </source>
</evidence>
<comment type="similarity">
    <text evidence="1">Belongs to the TSR2 family.</text>
</comment>
<organism evidence="4">
    <name type="scientific">Davidia involucrata</name>
    <name type="common">Dove tree</name>
    <dbReference type="NCBI Taxonomy" id="16924"/>
    <lineage>
        <taxon>Eukaryota</taxon>
        <taxon>Viridiplantae</taxon>
        <taxon>Streptophyta</taxon>
        <taxon>Embryophyta</taxon>
        <taxon>Tracheophyta</taxon>
        <taxon>Spermatophyta</taxon>
        <taxon>Magnoliopsida</taxon>
        <taxon>eudicotyledons</taxon>
        <taxon>Gunneridae</taxon>
        <taxon>Pentapetalae</taxon>
        <taxon>asterids</taxon>
        <taxon>Cornales</taxon>
        <taxon>Nyssaceae</taxon>
        <taxon>Davidia</taxon>
    </lineage>
</organism>
<reference evidence="4" key="1">
    <citation type="submission" date="2019-08" db="EMBL/GenBank/DDBJ databases">
        <title>Reference gene set and small RNA set construction with multiple tissues from Davidia involucrata Baill.</title>
        <authorList>
            <person name="Yang H."/>
            <person name="Zhou C."/>
            <person name="Li G."/>
            <person name="Wang J."/>
            <person name="Gao P."/>
            <person name="Wang M."/>
            <person name="Wang R."/>
            <person name="Zhao Y."/>
        </authorList>
    </citation>
    <scope>NUCLEOTIDE SEQUENCE</scope>
    <source>
        <tissue evidence="4">Mixed with DoveR01_LX</tissue>
    </source>
</reference>
<feature type="compositionally biased region" description="Acidic residues" evidence="3">
    <location>
        <begin position="134"/>
        <end position="144"/>
    </location>
</feature>
<name>A0A5B7AWZ7_DAVIN</name>
<dbReference type="AlphaFoldDB" id="A0A5B7AWZ7"/>
<evidence type="ECO:0000313" key="4">
    <source>
        <dbReference type="EMBL" id="MPA61202.1"/>
    </source>
</evidence>
<sequence>MESVRATQLSAEGAGHLQEGINLVLSRWSALQMAVENEWGGRDSRQKSQQLAVDIFSLLTQSKEPLYIDDLEDMLDEFMLSLNTEMGDGSIEEIAEKLMVMHEECLEGNYKSIESLKENIPPRVAVPHIRQAVSDDEDSDDDNENLGNDDSSDMAVDPPESQSNLNQKDTMVDEPRPKEAAEAEDGWTVVSSSRRNRGRRN</sequence>
<dbReference type="PANTHER" id="PTHR21250">
    <property type="entry name" value="PRE-RRNA-PROCESSING PROTEIN TSR2 HOMOLOG"/>
    <property type="match status" value="1"/>
</dbReference>
<protein>
    <recommendedName>
        <fullName evidence="5">Pre-rRNA-processing protein TSR2</fullName>
    </recommendedName>
</protein>
<gene>
    <name evidence="4" type="ORF">Din_030643</name>
</gene>
<accession>A0A5B7AWZ7</accession>